<protein>
    <submittedName>
        <fullName evidence="2">Uncharacterized protein</fullName>
    </submittedName>
</protein>
<evidence type="ECO:0000313" key="3">
    <source>
        <dbReference type="Proteomes" id="UP001058271"/>
    </source>
</evidence>
<evidence type="ECO:0000256" key="1">
    <source>
        <dbReference type="SAM" id="Phobius"/>
    </source>
</evidence>
<reference evidence="2" key="1">
    <citation type="submission" date="2021-04" db="EMBL/GenBank/DDBJ databases">
        <title>Biosynthetic gene clusters of Dactylosporangioum roseum.</title>
        <authorList>
            <person name="Hartkoorn R.C."/>
            <person name="Beaudoing E."/>
            <person name="Hot D."/>
            <person name="Moureu S."/>
        </authorList>
    </citation>
    <scope>NUCLEOTIDE SEQUENCE</scope>
    <source>
        <strain evidence="2">NRRL B-16295</strain>
    </source>
</reference>
<evidence type="ECO:0000313" key="2">
    <source>
        <dbReference type="EMBL" id="UWZ37457.1"/>
    </source>
</evidence>
<dbReference type="RefSeq" id="WP_260726814.1">
    <property type="nucleotide sequence ID" value="NZ_BAAABS010000073.1"/>
</dbReference>
<accession>A0ABY5Z6H6</accession>
<name>A0ABY5Z6H6_9ACTN</name>
<gene>
    <name evidence="2" type="ORF">Drose_04030</name>
</gene>
<organism evidence="2 3">
    <name type="scientific">Dactylosporangium roseum</name>
    <dbReference type="NCBI Taxonomy" id="47989"/>
    <lineage>
        <taxon>Bacteria</taxon>
        <taxon>Bacillati</taxon>
        <taxon>Actinomycetota</taxon>
        <taxon>Actinomycetes</taxon>
        <taxon>Micromonosporales</taxon>
        <taxon>Micromonosporaceae</taxon>
        <taxon>Dactylosporangium</taxon>
    </lineage>
</organism>
<keyword evidence="1" id="KW-1133">Transmembrane helix</keyword>
<keyword evidence="3" id="KW-1185">Reference proteome</keyword>
<sequence>MISYLAAPVDAPSDSIMNASAVFMALLLALILDYSAAGSTSLRDKMILVFGTPAIYCGWNEGPLDIWIVQQISNGMDWLLAHSGALHFAGVSSVRVIGMISGCLFVYAVFALLPNKIKAVMGKRAAWLGKAVSWKLPETTGRINFKLWAVAAALGLFGDLARGAVGGPVVPAIKLAAQLVNWVLSWAFGTE</sequence>
<feature type="transmembrane region" description="Helical" evidence="1">
    <location>
        <begin position="15"/>
        <end position="34"/>
    </location>
</feature>
<feature type="transmembrane region" description="Helical" evidence="1">
    <location>
        <begin position="46"/>
        <end position="68"/>
    </location>
</feature>
<feature type="transmembrane region" description="Helical" evidence="1">
    <location>
        <begin position="88"/>
        <end position="113"/>
    </location>
</feature>
<keyword evidence="1" id="KW-0472">Membrane</keyword>
<keyword evidence="1" id="KW-0812">Transmembrane</keyword>
<dbReference type="EMBL" id="CP073721">
    <property type="protein sequence ID" value="UWZ37457.1"/>
    <property type="molecule type" value="Genomic_DNA"/>
</dbReference>
<proteinExistence type="predicted"/>
<dbReference type="Proteomes" id="UP001058271">
    <property type="component" value="Chromosome"/>
</dbReference>